<reference evidence="8 9" key="1">
    <citation type="submission" date="2019-12" db="EMBL/GenBank/DDBJ databases">
        <title>Isolation and characterization of three novel carbon monoxide-oxidizing members of Halobacteria from salione crusts and soils.</title>
        <authorList>
            <person name="Myers M.R."/>
            <person name="King G.M."/>
        </authorList>
    </citation>
    <scope>NUCLEOTIDE SEQUENCE [LARGE SCALE GENOMIC DNA]</scope>
    <source>
        <strain evidence="8 9">WSH3</strain>
    </source>
</reference>
<dbReference type="GO" id="GO:0016787">
    <property type="term" value="F:hydrolase activity"/>
    <property type="evidence" value="ECO:0007669"/>
    <property type="project" value="UniProtKB-KW"/>
</dbReference>
<evidence type="ECO:0000256" key="1">
    <source>
        <dbReference type="ARBA" id="ARBA00022741"/>
    </source>
</evidence>
<dbReference type="HAMAP" id="MF_00971">
    <property type="entry name" value="MutS2_archaea"/>
    <property type="match status" value="1"/>
</dbReference>
<sequence>MELTSIPGVGEKTAASLRELDDPERALRDGDVSALARASGISEGRAARIARGAIRARHDDPGGFTATARARELHRDALELLKDRTVTDYAAKRLETLYPSGVQSRIDEVRAFAREAMEHDPTDAVLDALEAVEPLDEPSDVHVRDRCLATQDAETYSRAREAVPELSVELVEDTRQLSELARGYSTVIALDEAFAGTDLEGDVRVEPDALDDPESVVPERTLSFFAHNRETLQAAAAVHREADLDPPCDLDTLDGALDRLDSDGAVRGDEDLDRLNAALASLDGAVEEAERLANDHLRNAIEERDVTIEGGDLLSLVERGAGVDSLLQRELAEEYATAIRKAREQFVDALDLEDTVSLANRVFEEEPTFPVEHDEQALSRLREELTATRDRRAGRRKREVADELAGLQADCRELVDRALELDVELAVARFAEAFDCTMPEFGGDGFAIEGGRSPLLDVAFEAVESVDYRVEGVALLSGVNSGGKTSTLDLVGLVVTLAHMGLPVPAEYARVERIDELHYHAKTQGTLDAGAFESTLREFGNLVTSVSEQRSVLVLVDELESITEPGASANIMAGILEALDERGATAVFVSHLAREIIDAADTELAVDGIQADGIEDGELIVDRTPVKGQLARSTPELIVEKLAEDRTAEDGFYDALLEKF</sequence>
<dbReference type="Gene3D" id="3.40.50.300">
    <property type="entry name" value="P-loop containing nucleotide triphosphate hydrolases"/>
    <property type="match status" value="1"/>
</dbReference>
<keyword evidence="8" id="KW-0540">Nuclease</keyword>
<dbReference type="InterPro" id="IPR012401">
    <property type="entry name" value="DNA-bd_MutS2_arc"/>
</dbReference>
<gene>
    <name evidence="4" type="primary">mutS2</name>
    <name evidence="8" type="ORF">GRX03_00670</name>
</gene>
<evidence type="ECO:0000256" key="2">
    <source>
        <dbReference type="ARBA" id="ARBA00022840"/>
    </source>
</evidence>
<comment type="similarity">
    <text evidence="4">Belongs to the DNA mismatch repair MutS family. Archaeal Muts2 subfamily.</text>
</comment>
<proteinExistence type="inferred from homology"/>
<dbReference type="RefSeq" id="WP_159762284.1">
    <property type="nucleotide sequence ID" value="NZ_WUUT01000001.1"/>
</dbReference>
<dbReference type="GO" id="GO:0006298">
    <property type="term" value="P:mismatch repair"/>
    <property type="evidence" value="ECO:0007669"/>
    <property type="project" value="InterPro"/>
</dbReference>
<dbReference type="SUPFAM" id="SSF52540">
    <property type="entry name" value="P-loop containing nucleoside triphosphate hydrolases"/>
    <property type="match status" value="1"/>
</dbReference>
<keyword evidence="9" id="KW-1185">Reference proteome</keyword>
<dbReference type="InterPro" id="IPR027417">
    <property type="entry name" value="P-loop_NTPase"/>
</dbReference>
<dbReference type="AlphaFoldDB" id="A0A6B0T3S7"/>
<keyword evidence="2 4" id="KW-0067">ATP-binding</keyword>
<evidence type="ECO:0000256" key="6">
    <source>
        <dbReference type="SAM" id="MobiDB-lite"/>
    </source>
</evidence>
<evidence type="ECO:0000313" key="9">
    <source>
        <dbReference type="Proteomes" id="UP000466535"/>
    </source>
</evidence>
<comment type="cofactor">
    <cofactor evidence="4">
        <name>a divalent metal cation</name>
        <dbReference type="ChEBI" id="CHEBI:60240"/>
    </cofactor>
</comment>
<evidence type="ECO:0000256" key="3">
    <source>
        <dbReference type="ARBA" id="ARBA00023125"/>
    </source>
</evidence>
<feature type="coiled-coil region" evidence="5">
    <location>
        <begin position="371"/>
        <end position="417"/>
    </location>
</feature>
<dbReference type="PANTHER" id="PTHR11361:SF125">
    <property type="entry name" value="DNA-BINDING PROTEIN MUTS2"/>
    <property type="match status" value="1"/>
</dbReference>
<dbReference type="EMBL" id="WUUT01000001">
    <property type="protein sequence ID" value="MXR50123.1"/>
    <property type="molecule type" value="Genomic_DNA"/>
</dbReference>
<dbReference type="GO" id="GO:0030983">
    <property type="term" value="F:mismatched DNA binding"/>
    <property type="evidence" value="ECO:0007669"/>
    <property type="project" value="InterPro"/>
</dbReference>
<feature type="domain" description="DNA mismatch repair proteins mutS family" evidence="7">
    <location>
        <begin position="471"/>
        <end position="657"/>
    </location>
</feature>
<dbReference type="GO" id="GO:0004519">
    <property type="term" value="F:endonuclease activity"/>
    <property type="evidence" value="ECO:0007669"/>
    <property type="project" value="UniProtKB-KW"/>
</dbReference>
<dbReference type="PIRSF" id="PIRSF029254">
    <property type="entry name" value="MutS_C_archaeal"/>
    <property type="match status" value="1"/>
</dbReference>
<keyword evidence="8" id="KW-0255">Endonuclease</keyword>
<dbReference type="InterPro" id="IPR010994">
    <property type="entry name" value="RuvA_2-like"/>
</dbReference>
<feature type="coiled-coil region" evidence="5">
    <location>
        <begin position="272"/>
        <end position="299"/>
    </location>
</feature>
<evidence type="ECO:0000259" key="7">
    <source>
        <dbReference type="SMART" id="SM00534"/>
    </source>
</evidence>
<keyword evidence="1 4" id="KW-0547">Nucleotide-binding</keyword>
<dbReference type="Pfam" id="PF00488">
    <property type="entry name" value="MutS_V"/>
    <property type="match status" value="1"/>
</dbReference>
<dbReference type="Gene3D" id="1.10.150.20">
    <property type="entry name" value="5' to 3' exonuclease, C-terminal subdomain"/>
    <property type="match status" value="1"/>
</dbReference>
<dbReference type="Proteomes" id="UP000466535">
    <property type="component" value="Unassembled WGS sequence"/>
</dbReference>
<comment type="function">
    <text evidence="4">Has ATPase and non-specific DNA-binding activities.</text>
</comment>
<comment type="caution">
    <text evidence="8">The sequence shown here is derived from an EMBL/GenBank/DDBJ whole genome shotgun (WGS) entry which is preliminary data.</text>
</comment>
<dbReference type="GO" id="GO:0005524">
    <property type="term" value="F:ATP binding"/>
    <property type="evidence" value="ECO:0007669"/>
    <property type="project" value="UniProtKB-UniRule"/>
</dbReference>
<name>A0A6B0T3S7_9EURY</name>
<evidence type="ECO:0000256" key="4">
    <source>
        <dbReference type="HAMAP-Rule" id="MF_00971"/>
    </source>
</evidence>
<keyword evidence="4" id="KW-0378">Hydrolase</keyword>
<keyword evidence="3 4" id="KW-0238">DNA-binding</keyword>
<organism evidence="8 9">
    <name type="scientific">Halovenus carboxidivorans</name>
    <dbReference type="NCBI Taxonomy" id="2692199"/>
    <lineage>
        <taxon>Archaea</taxon>
        <taxon>Methanobacteriati</taxon>
        <taxon>Methanobacteriota</taxon>
        <taxon>Stenosarchaea group</taxon>
        <taxon>Halobacteria</taxon>
        <taxon>Halobacteriales</taxon>
        <taxon>Haloarculaceae</taxon>
        <taxon>Halovenus</taxon>
    </lineage>
</organism>
<feature type="binding site" evidence="4">
    <location>
        <begin position="478"/>
        <end position="485"/>
    </location>
    <ligand>
        <name>ATP</name>
        <dbReference type="ChEBI" id="CHEBI:30616"/>
    </ligand>
</feature>
<dbReference type="SUPFAM" id="SSF47781">
    <property type="entry name" value="RuvA domain 2-like"/>
    <property type="match status" value="1"/>
</dbReference>
<dbReference type="OrthoDB" id="15514at2157"/>
<dbReference type="InterPro" id="IPR045076">
    <property type="entry name" value="MutS"/>
</dbReference>
<dbReference type="GO" id="GO:0140664">
    <property type="term" value="F:ATP-dependent DNA damage sensor activity"/>
    <property type="evidence" value="ECO:0007669"/>
    <property type="project" value="InterPro"/>
</dbReference>
<dbReference type="Pfam" id="PF14520">
    <property type="entry name" value="HHH_5"/>
    <property type="match status" value="1"/>
</dbReference>
<feature type="region of interest" description="Disordered" evidence="6">
    <location>
        <begin position="1"/>
        <end position="22"/>
    </location>
</feature>
<protein>
    <recommendedName>
        <fullName evidence="4">DNA-binding protein MutS2</fullName>
    </recommendedName>
</protein>
<accession>A0A6B0T3S7</accession>
<dbReference type="PANTHER" id="PTHR11361">
    <property type="entry name" value="DNA MISMATCH REPAIR PROTEIN MUTS FAMILY MEMBER"/>
    <property type="match status" value="1"/>
</dbReference>
<dbReference type="InterPro" id="IPR000432">
    <property type="entry name" value="DNA_mismatch_repair_MutS_C"/>
</dbReference>
<keyword evidence="5" id="KW-0175">Coiled coil</keyword>
<dbReference type="SMART" id="SM00534">
    <property type="entry name" value="MUTSac"/>
    <property type="match status" value="1"/>
</dbReference>
<evidence type="ECO:0000313" key="8">
    <source>
        <dbReference type="EMBL" id="MXR50123.1"/>
    </source>
</evidence>
<evidence type="ECO:0000256" key="5">
    <source>
        <dbReference type="SAM" id="Coils"/>
    </source>
</evidence>